<gene>
    <name evidence="2" type="ORF">QBC41DRAFT_394009</name>
</gene>
<accession>A0AA40DBX7</accession>
<keyword evidence="1" id="KW-0732">Signal</keyword>
<dbReference type="EMBL" id="JAULSY010000058">
    <property type="protein sequence ID" value="KAK0668342.1"/>
    <property type="molecule type" value="Genomic_DNA"/>
</dbReference>
<evidence type="ECO:0000256" key="1">
    <source>
        <dbReference type="SAM" id="SignalP"/>
    </source>
</evidence>
<feature type="signal peptide" evidence="1">
    <location>
        <begin position="1"/>
        <end position="27"/>
    </location>
</feature>
<evidence type="ECO:0000313" key="3">
    <source>
        <dbReference type="Proteomes" id="UP001174997"/>
    </source>
</evidence>
<name>A0AA40DBX7_9PEZI</name>
<comment type="caution">
    <text evidence="2">The sequence shown here is derived from an EMBL/GenBank/DDBJ whole genome shotgun (WGS) entry which is preliminary data.</text>
</comment>
<reference evidence="2" key="1">
    <citation type="submission" date="2023-06" db="EMBL/GenBank/DDBJ databases">
        <title>Genome-scale phylogeny and comparative genomics of the fungal order Sordariales.</title>
        <authorList>
            <consortium name="Lawrence Berkeley National Laboratory"/>
            <person name="Hensen N."/>
            <person name="Bonometti L."/>
            <person name="Westerberg I."/>
            <person name="Brannstrom I.O."/>
            <person name="Guillou S."/>
            <person name="Cros-Aarteil S."/>
            <person name="Calhoun S."/>
            <person name="Haridas S."/>
            <person name="Kuo A."/>
            <person name="Mondo S."/>
            <person name="Pangilinan J."/>
            <person name="Riley R."/>
            <person name="Labutti K."/>
            <person name="Andreopoulos B."/>
            <person name="Lipzen A."/>
            <person name="Chen C."/>
            <person name="Yanf M."/>
            <person name="Daum C."/>
            <person name="Ng V."/>
            <person name="Clum A."/>
            <person name="Steindorff A."/>
            <person name="Ohm R."/>
            <person name="Martin F."/>
            <person name="Silar P."/>
            <person name="Natvig D."/>
            <person name="Lalanne C."/>
            <person name="Gautier V."/>
            <person name="Ament-Velasquez S.L."/>
            <person name="Kruys A."/>
            <person name="Hutchinson M.I."/>
            <person name="Powell A.J."/>
            <person name="Barry K."/>
            <person name="Miller A.N."/>
            <person name="Grigoriev I.V."/>
            <person name="Debuchy R."/>
            <person name="Gladieux P."/>
            <person name="Thoren M.H."/>
            <person name="Johannesson H."/>
        </authorList>
    </citation>
    <scope>NUCLEOTIDE SEQUENCE</scope>
    <source>
        <strain evidence="2">CBS 307.81</strain>
    </source>
</reference>
<keyword evidence="3" id="KW-1185">Reference proteome</keyword>
<feature type="chain" id="PRO_5041240003" evidence="1">
    <location>
        <begin position="28"/>
        <end position="198"/>
    </location>
</feature>
<evidence type="ECO:0000313" key="2">
    <source>
        <dbReference type="EMBL" id="KAK0668342.1"/>
    </source>
</evidence>
<organism evidence="2 3">
    <name type="scientific">Cercophora samala</name>
    <dbReference type="NCBI Taxonomy" id="330535"/>
    <lineage>
        <taxon>Eukaryota</taxon>
        <taxon>Fungi</taxon>
        <taxon>Dikarya</taxon>
        <taxon>Ascomycota</taxon>
        <taxon>Pezizomycotina</taxon>
        <taxon>Sordariomycetes</taxon>
        <taxon>Sordariomycetidae</taxon>
        <taxon>Sordariales</taxon>
        <taxon>Lasiosphaeriaceae</taxon>
        <taxon>Cercophora</taxon>
    </lineage>
</organism>
<proteinExistence type="predicted"/>
<protein>
    <submittedName>
        <fullName evidence="2">Uncharacterized protein</fullName>
    </submittedName>
</protein>
<dbReference type="Proteomes" id="UP001174997">
    <property type="component" value="Unassembled WGS sequence"/>
</dbReference>
<sequence>MVRLSTLLYQTLAVVSVLGQTAPNADAQYVLNQTAVYLSSARDLALEAQNIDTLSCLLYAADRGAYAKIVPILNQIKDFFREFGPTIEGRPPLDKTISSDVTVAKSILNNIARATIQVSNAVDEMIEGGGSLNLCSVAPGLGKGISTALRGVRISIPIFYIPVFTFAAPELAEIQRYYFSVLKDLDSGIEAFEGLIKV</sequence>
<dbReference type="AlphaFoldDB" id="A0AA40DBX7"/>